<organism evidence="1 2">
    <name type="scientific">Naganishia adeliensis</name>
    <dbReference type="NCBI Taxonomy" id="92952"/>
    <lineage>
        <taxon>Eukaryota</taxon>
        <taxon>Fungi</taxon>
        <taxon>Dikarya</taxon>
        <taxon>Basidiomycota</taxon>
        <taxon>Agaricomycotina</taxon>
        <taxon>Tremellomycetes</taxon>
        <taxon>Filobasidiales</taxon>
        <taxon>Filobasidiaceae</taxon>
        <taxon>Naganishia</taxon>
    </lineage>
</organism>
<name>A0ACC2WJA7_9TREE</name>
<evidence type="ECO:0000313" key="1">
    <source>
        <dbReference type="EMBL" id="KAJ9111181.1"/>
    </source>
</evidence>
<keyword evidence="2" id="KW-1185">Reference proteome</keyword>
<gene>
    <name evidence="1" type="ORF">QFC20_002675</name>
</gene>
<dbReference type="Proteomes" id="UP001230649">
    <property type="component" value="Unassembled WGS sequence"/>
</dbReference>
<dbReference type="EMBL" id="JASBWS010000020">
    <property type="protein sequence ID" value="KAJ9111181.1"/>
    <property type="molecule type" value="Genomic_DNA"/>
</dbReference>
<reference evidence="1" key="1">
    <citation type="submission" date="2023-04" db="EMBL/GenBank/DDBJ databases">
        <title>Draft Genome sequencing of Naganishia species isolated from polar environments using Oxford Nanopore Technology.</title>
        <authorList>
            <person name="Leo P."/>
            <person name="Venkateswaran K."/>
        </authorList>
    </citation>
    <scope>NUCLEOTIDE SEQUENCE</scope>
    <source>
        <strain evidence="1">MNA-CCFEE 5262</strain>
    </source>
</reference>
<sequence>MSAIDYRFSNLAPLKDKLKTFDEKLRWIRELCHAQATRFSQSDLIALNDSLAAPSASWDAHFAHFSKSAEQFERKISKVDERRCEEAPPFLRAAYLLFAQAEYVQGRRSDPDVASIILRILEEPKIELAEWARPVFAQPTNRMRSCLKDARMKPGNGAVRLFEADKTLDSLEITVADDIVSIVTHGREYSITGDWPDVKECSQFSGLTECSRCEVQAREKDLHALYRREDFDFDAKTVKTGANALCWTTMSVRSSWAAGSTIGTVRTGRDGEQSLAAQTIC</sequence>
<evidence type="ECO:0000313" key="2">
    <source>
        <dbReference type="Proteomes" id="UP001230649"/>
    </source>
</evidence>
<protein>
    <submittedName>
        <fullName evidence="1">Uncharacterized protein</fullName>
    </submittedName>
</protein>
<proteinExistence type="predicted"/>
<accession>A0ACC2WJA7</accession>
<comment type="caution">
    <text evidence="1">The sequence shown here is derived from an EMBL/GenBank/DDBJ whole genome shotgun (WGS) entry which is preliminary data.</text>
</comment>